<keyword evidence="3" id="KW-1185">Reference proteome</keyword>
<dbReference type="STRING" id="1499967.U27_03532"/>
<dbReference type="Gene3D" id="3.30.950.30">
    <property type="entry name" value="Schlafen, AAA domain"/>
    <property type="match status" value="1"/>
</dbReference>
<evidence type="ECO:0000313" key="2">
    <source>
        <dbReference type="EMBL" id="GAK56570.1"/>
    </source>
</evidence>
<dbReference type="InterPro" id="IPR038461">
    <property type="entry name" value="Schlafen_AlbA_2_dom_sf"/>
</dbReference>
<evidence type="ECO:0000259" key="1">
    <source>
        <dbReference type="Pfam" id="PF04326"/>
    </source>
</evidence>
<dbReference type="HOGENOM" id="CLU_2749551_0_0_0"/>
<dbReference type="Proteomes" id="UP000030661">
    <property type="component" value="Unassembled WGS sequence"/>
</dbReference>
<keyword evidence="2" id="KW-0347">Helicase</keyword>
<keyword evidence="2" id="KW-0547">Nucleotide-binding</keyword>
<protein>
    <submittedName>
        <fullName evidence="2">DNA helicase-related protein</fullName>
    </submittedName>
</protein>
<gene>
    <name evidence="2" type="ORF">U27_03532</name>
</gene>
<dbReference type="Pfam" id="PF04326">
    <property type="entry name" value="SLFN_AlbA_2"/>
    <property type="match status" value="1"/>
</dbReference>
<sequence>MQRPLHENQYIEFKSEAVKAAVLAEEIVAFANSEGGEIWLGIEDDGTVSGLSRSYEEDLAQPNALPHRKN</sequence>
<reference evidence="2" key="1">
    <citation type="journal article" date="2015" name="PeerJ">
        <title>First genomic representation of candidate bacterial phylum KSB3 points to enhanced environmental sensing as a trigger of wastewater bulking.</title>
        <authorList>
            <person name="Sekiguchi Y."/>
            <person name="Ohashi A."/>
            <person name="Parks D.H."/>
            <person name="Yamauchi T."/>
            <person name="Tyson G.W."/>
            <person name="Hugenholtz P."/>
        </authorList>
    </citation>
    <scope>NUCLEOTIDE SEQUENCE [LARGE SCALE GENOMIC DNA]</scope>
</reference>
<keyword evidence="2" id="KW-0378">Hydrolase</keyword>
<proteinExistence type="predicted"/>
<feature type="domain" description="Schlafen AlbA-2" evidence="1">
    <location>
        <begin position="7"/>
        <end position="57"/>
    </location>
</feature>
<dbReference type="eggNOG" id="COG2865">
    <property type="taxonomic scope" value="Bacteria"/>
</dbReference>
<dbReference type="GO" id="GO:0004386">
    <property type="term" value="F:helicase activity"/>
    <property type="evidence" value="ECO:0007669"/>
    <property type="project" value="UniProtKB-KW"/>
</dbReference>
<dbReference type="EMBL" id="DF820465">
    <property type="protein sequence ID" value="GAK56570.1"/>
    <property type="molecule type" value="Genomic_DNA"/>
</dbReference>
<accession>A0A081BW65</accession>
<dbReference type="AlphaFoldDB" id="A0A081BW65"/>
<organism evidence="2">
    <name type="scientific">Vecturithrix granuli</name>
    <dbReference type="NCBI Taxonomy" id="1499967"/>
    <lineage>
        <taxon>Bacteria</taxon>
        <taxon>Candidatus Moduliflexota</taxon>
        <taxon>Candidatus Vecturitrichia</taxon>
        <taxon>Candidatus Vecturitrichales</taxon>
        <taxon>Candidatus Vecturitrichaceae</taxon>
        <taxon>Candidatus Vecturithrix</taxon>
    </lineage>
</organism>
<evidence type="ECO:0000313" key="3">
    <source>
        <dbReference type="Proteomes" id="UP000030661"/>
    </source>
</evidence>
<dbReference type="InterPro" id="IPR007421">
    <property type="entry name" value="Schlafen_AlbA_2_dom"/>
</dbReference>
<name>A0A081BW65_VECG1</name>
<keyword evidence="2" id="KW-0067">ATP-binding</keyword>